<reference evidence="2" key="1">
    <citation type="journal article" date="2021" name="New Phytol.">
        <title>Evolutionary innovations through gain and loss of genes in the ectomycorrhizal Boletales.</title>
        <authorList>
            <person name="Wu G."/>
            <person name="Miyauchi S."/>
            <person name="Morin E."/>
            <person name="Kuo A."/>
            <person name="Drula E."/>
            <person name="Varga T."/>
            <person name="Kohler A."/>
            <person name="Feng B."/>
            <person name="Cao Y."/>
            <person name="Lipzen A."/>
            <person name="Daum C."/>
            <person name="Hundley H."/>
            <person name="Pangilinan J."/>
            <person name="Johnson J."/>
            <person name="Barry K."/>
            <person name="LaButti K."/>
            <person name="Ng V."/>
            <person name="Ahrendt S."/>
            <person name="Min B."/>
            <person name="Choi I.G."/>
            <person name="Park H."/>
            <person name="Plett J.M."/>
            <person name="Magnuson J."/>
            <person name="Spatafora J.W."/>
            <person name="Nagy L.G."/>
            <person name="Henrissat B."/>
            <person name="Grigoriev I.V."/>
            <person name="Yang Z.L."/>
            <person name="Xu J."/>
            <person name="Martin F.M."/>
        </authorList>
    </citation>
    <scope>NUCLEOTIDE SEQUENCE</scope>
    <source>
        <strain evidence="2">KKN 215</strain>
    </source>
</reference>
<comment type="caution">
    <text evidence="2">The sequence shown here is derived from an EMBL/GenBank/DDBJ whole genome shotgun (WGS) entry which is preliminary data.</text>
</comment>
<proteinExistence type="predicted"/>
<protein>
    <submittedName>
        <fullName evidence="2">Uncharacterized protein</fullName>
    </submittedName>
</protein>
<feature type="signal peptide" evidence="1">
    <location>
        <begin position="1"/>
        <end position="22"/>
    </location>
</feature>
<evidence type="ECO:0000313" key="3">
    <source>
        <dbReference type="Proteomes" id="UP000813824"/>
    </source>
</evidence>
<accession>A0A8K0UVN4</accession>
<evidence type="ECO:0000256" key="1">
    <source>
        <dbReference type="SAM" id="SignalP"/>
    </source>
</evidence>
<organism evidence="2 3">
    <name type="scientific">Cristinia sonorae</name>
    <dbReference type="NCBI Taxonomy" id="1940300"/>
    <lineage>
        <taxon>Eukaryota</taxon>
        <taxon>Fungi</taxon>
        <taxon>Dikarya</taxon>
        <taxon>Basidiomycota</taxon>
        <taxon>Agaricomycotina</taxon>
        <taxon>Agaricomycetes</taxon>
        <taxon>Agaricomycetidae</taxon>
        <taxon>Agaricales</taxon>
        <taxon>Pleurotineae</taxon>
        <taxon>Stephanosporaceae</taxon>
        <taxon>Cristinia</taxon>
    </lineage>
</organism>
<dbReference type="OrthoDB" id="3052647at2759"/>
<keyword evidence="1" id="KW-0732">Signal</keyword>
<name>A0A8K0UVN4_9AGAR</name>
<dbReference type="EMBL" id="JAEVFJ010000004">
    <property type="protein sequence ID" value="KAH8105352.1"/>
    <property type="molecule type" value="Genomic_DNA"/>
</dbReference>
<keyword evidence="3" id="KW-1185">Reference proteome</keyword>
<dbReference type="AlphaFoldDB" id="A0A8K0UVN4"/>
<feature type="chain" id="PRO_5035418309" evidence="1">
    <location>
        <begin position="23"/>
        <end position="135"/>
    </location>
</feature>
<gene>
    <name evidence="2" type="ORF">BXZ70DRAFT_520346</name>
</gene>
<dbReference type="Proteomes" id="UP000813824">
    <property type="component" value="Unassembled WGS sequence"/>
</dbReference>
<evidence type="ECO:0000313" key="2">
    <source>
        <dbReference type="EMBL" id="KAH8105352.1"/>
    </source>
</evidence>
<sequence>MAGSFLTIWSILLLGCYSRSFAQQLVLVDDSSTQITYTGDWESRGDPSAVNATFTMTISRGSRASLSFEGIQVSLHGAISGVATTILANISLLDNNPQTWIGPASGGTVYVNTQTDLEMRFLSSAPLVCPCSMQN</sequence>